<name>A0AAD7ATD6_9AGAR</name>
<dbReference type="InterPro" id="IPR036047">
    <property type="entry name" value="F-box-like_dom_sf"/>
</dbReference>
<protein>
    <recommendedName>
        <fullName evidence="1">F-box domain-containing protein</fullName>
    </recommendedName>
</protein>
<sequence>MSSPAADHARLAHLNAQISLLTRALWDLHSEKRRVLVRLDSYKYYPVLTLPAEIVSEIFLHCLPIYPLFPPLLGPSSPTVLTQICRKWREIALTTPALWRAISLSELAIPIGEQAKLVDTWLTRSRCLPVHFQFSNRFAPSRAAEVLASVVPHRARWEYLDLHHLPPSHVHIVAGPMPLLRRLEWLPHNPTTKKFACREVPLLRTAVLNDVAAGSVILPWVQLTSLTLLRVYPEECVPILQHTFNLVHCQLALVARYDDEDTLPDITLPYLRSLTLDGDALGTEILEALIVPALHDLRIAESFFGSNIIDALASFLLPSRCLLQELCITDRAVVSKKSYRKAFPSINISFAKSL</sequence>
<accession>A0AAD7ATD6</accession>
<organism evidence="2 3">
    <name type="scientific">Mycena albidolilacea</name>
    <dbReference type="NCBI Taxonomy" id="1033008"/>
    <lineage>
        <taxon>Eukaryota</taxon>
        <taxon>Fungi</taxon>
        <taxon>Dikarya</taxon>
        <taxon>Basidiomycota</taxon>
        <taxon>Agaricomycotina</taxon>
        <taxon>Agaricomycetes</taxon>
        <taxon>Agaricomycetidae</taxon>
        <taxon>Agaricales</taxon>
        <taxon>Marasmiineae</taxon>
        <taxon>Mycenaceae</taxon>
        <taxon>Mycena</taxon>
    </lineage>
</organism>
<comment type="caution">
    <text evidence="2">The sequence shown here is derived from an EMBL/GenBank/DDBJ whole genome shotgun (WGS) entry which is preliminary data.</text>
</comment>
<dbReference type="AlphaFoldDB" id="A0AAD7ATD6"/>
<reference evidence="2" key="1">
    <citation type="submission" date="2023-03" db="EMBL/GenBank/DDBJ databases">
        <title>Massive genome expansion in bonnet fungi (Mycena s.s.) driven by repeated elements and novel gene families across ecological guilds.</title>
        <authorList>
            <consortium name="Lawrence Berkeley National Laboratory"/>
            <person name="Harder C.B."/>
            <person name="Miyauchi S."/>
            <person name="Viragh M."/>
            <person name="Kuo A."/>
            <person name="Thoen E."/>
            <person name="Andreopoulos B."/>
            <person name="Lu D."/>
            <person name="Skrede I."/>
            <person name="Drula E."/>
            <person name="Henrissat B."/>
            <person name="Morin E."/>
            <person name="Kohler A."/>
            <person name="Barry K."/>
            <person name="LaButti K."/>
            <person name="Morin E."/>
            <person name="Salamov A."/>
            <person name="Lipzen A."/>
            <person name="Mereny Z."/>
            <person name="Hegedus B."/>
            <person name="Baldrian P."/>
            <person name="Stursova M."/>
            <person name="Weitz H."/>
            <person name="Taylor A."/>
            <person name="Grigoriev I.V."/>
            <person name="Nagy L.G."/>
            <person name="Martin F."/>
            <person name="Kauserud H."/>
        </authorList>
    </citation>
    <scope>NUCLEOTIDE SEQUENCE</scope>
    <source>
        <strain evidence="2">CBHHK002</strain>
    </source>
</reference>
<dbReference type="InterPro" id="IPR001810">
    <property type="entry name" value="F-box_dom"/>
</dbReference>
<dbReference type="Pfam" id="PF12937">
    <property type="entry name" value="F-box-like"/>
    <property type="match status" value="1"/>
</dbReference>
<evidence type="ECO:0000259" key="1">
    <source>
        <dbReference type="Pfam" id="PF12937"/>
    </source>
</evidence>
<dbReference type="Proteomes" id="UP001218218">
    <property type="component" value="Unassembled WGS sequence"/>
</dbReference>
<dbReference type="EMBL" id="JARIHO010000001">
    <property type="protein sequence ID" value="KAJ7367761.1"/>
    <property type="molecule type" value="Genomic_DNA"/>
</dbReference>
<dbReference type="SUPFAM" id="SSF81383">
    <property type="entry name" value="F-box domain"/>
    <property type="match status" value="1"/>
</dbReference>
<keyword evidence="3" id="KW-1185">Reference proteome</keyword>
<dbReference type="Gene3D" id="1.20.1280.50">
    <property type="match status" value="1"/>
</dbReference>
<feature type="domain" description="F-box" evidence="1">
    <location>
        <begin position="48"/>
        <end position="104"/>
    </location>
</feature>
<proteinExistence type="predicted"/>
<gene>
    <name evidence="2" type="ORF">DFH08DRAFT_829297</name>
</gene>
<evidence type="ECO:0000313" key="2">
    <source>
        <dbReference type="EMBL" id="KAJ7367761.1"/>
    </source>
</evidence>
<evidence type="ECO:0000313" key="3">
    <source>
        <dbReference type="Proteomes" id="UP001218218"/>
    </source>
</evidence>